<dbReference type="RefSeq" id="XP_040498548.1">
    <property type="nucleotide sequence ID" value="XM_040642614.1"/>
</dbReference>
<name>A0A8M1GS53_URSMA</name>
<sequence>MINTKPDGTDLLAPRPRLSRWGKGAAPPIPLNPPRFPGPGRAAHLAAALPARRAARRRRSPPESGDRRGRWAGTRGAGPGPSARGDWPAPPRGGGAELREELPRLCSSRCRRVGRGRLVAVLVLCGGRRGPLRSLAGRGELLPRTAAPESVCSTRQSCTRELRVGPTCDPVPPAWREQGPSSGGAAPPGPKAWRAQGSACTRCHAHSATRTDVRVPRARAYCATGPSPETRVQQSGAGGPPSLEGRAPAGTSAPERLGVQAHVQHNQEARDRGHLSYLERGWGRQKPVASGSLQMSSGGGRSCYW</sequence>
<evidence type="ECO:0000313" key="2">
    <source>
        <dbReference type="Proteomes" id="UP000261680"/>
    </source>
</evidence>
<feature type="compositionally biased region" description="Low complexity" evidence="1">
    <location>
        <begin position="41"/>
        <end position="52"/>
    </location>
</feature>
<feature type="compositionally biased region" description="Pro residues" evidence="1">
    <location>
        <begin position="27"/>
        <end position="37"/>
    </location>
</feature>
<dbReference type="Proteomes" id="UP000261680">
    <property type="component" value="Unplaced"/>
</dbReference>
<feature type="region of interest" description="Disordered" evidence="1">
    <location>
        <begin position="1"/>
        <end position="97"/>
    </location>
</feature>
<evidence type="ECO:0000256" key="1">
    <source>
        <dbReference type="SAM" id="MobiDB-lite"/>
    </source>
</evidence>
<proteinExistence type="predicted"/>
<feature type="region of interest" description="Disordered" evidence="1">
    <location>
        <begin position="223"/>
        <end position="252"/>
    </location>
</feature>
<gene>
    <name evidence="3" type="primary">LOC121105499</name>
</gene>
<keyword evidence="2" id="KW-1185">Reference proteome</keyword>
<dbReference type="GeneID" id="121105499"/>
<evidence type="ECO:0000313" key="3">
    <source>
        <dbReference type="RefSeq" id="XP_040498548.1"/>
    </source>
</evidence>
<protein>
    <submittedName>
        <fullName evidence="3">Uncharacterized protein LOC121105499</fullName>
    </submittedName>
</protein>
<reference evidence="3" key="1">
    <citation type="submission" date="2025-08" db="UniProtKB">
        <authorList>
            <consortium name="RefSeq"/>
        </authorList>
    </citation>
    <scope>IDENTIFICATION</scope>
    <source>
        <tissue evidence="3">Whole blood</tissue>
    </source>
</reference>
<feature type="region of interest" description="Disordered" evidence="1">
    <location>
        <begin position="169"/>
        <end position="193"/>
    </location>
</feature>
<dbReference type="AlphaFoldDB" id="A0A8M1GS53"/>
<feature type="compositionally biased region" description="Basic and acidic residues" evidence="1">
    <location>
        <begin position="60"/>
        <end position="69"/>
    </location>
</feature>
<accession>A0A8M1GS53</accession>
<dbReference type="KEGG" id="umr:121105499"/>
<organism evidence="2 3">
    <name type="scientific">Ursus maritimus</name>
    <name type="common">Polar bear</name>
    <name type="synonym">Thalarctos maritimus</name>
    <dbReference type="NCBI Taxonomy" id="29073"/>
    <lineage>
        <taxon>Eukaryota</taxon>
        <taxon>Metazoa</taxon>
        <taxon>Chordata</taxon>
        <taxon>Craniata</taxon>
        <taxon>Vertebrata</taxon>
        <taxon>Euteleostomi</taxon>
        <taxon>Mammalia</taxon>
        <taxon>Eutheria</taxon>
        <taxon>Laurasiatheria</taxon>
        <taxon>Carnivora</taxon>
        <taxon>Caniformia</taxon>
        <taxon>Ursidae</taxon>
        <taxon>Ursus</taxon>
    </lineage>
</organism>